<organism evidence="12">
    <name type="scientific">Gaeumannomyces tritici (strain R3-111a-1)</name>
    <name type="common">Wheat and barley take-all root rot fungus</name>
    <name type="synonym">Gaeumannomyces graminis var. tritici</name>
    <dbReference type="NCBI Taxonomy" id="644352"/>
    <lineage>
        <taxon>Eukaryota</taxon>
        <taxon>Fungi</taxon>
        <taxon>Dikarya</taxon>
        <taxon>Ascomycota</taxon>
        <taxon>Pezizomycotina</taxon>
        <taxon>Sordariomycetes</taxon>
        <taxon>Sordariomycetidae</taxon>
        <taxon>Magnaporthales</taxon>
        <taxon>Magnaporthaceae</taxon>
        <taxon>Gaeumannomyces</taxon>
    </lineage>
</organism>
<evidence type="ECO:0000256" key="9">
    <source>
        <dbReference type="PIRSR" id="PIRSR614732-2"/>
    </source>
</evidence>
<dbReference type="InterPro" id="IPR013785">
    <property type="entry name" value="Aldolase_TIM"/>
</dbReference>
<dbReference type="GeneID" id="20347374"/>
<dbReference type="InterPro" id="IPR018089">
    <property type="entry name" value="OMPdecase_AS"/>
</dbReference>
<comment type="similarity">
    <text evidence="2 10">Belongs to the OMP decarboxylase family.</text>
</comment>
<feature type="binding site" evidence="9">
    <location>
        <position position="40"/>
    </location>
    <ligand>
        <name>substrate</name>
    </ligand>
</feature>
<feature type="binding site" evidence="9">
    <location>
        <position position="159"/>
    </location>
    <ligand>
        <name>substrate</name>
    </ligand>
</feature>
<evidence type="ECO:0000256" key="6">
    <source>
        <dbReference type="ARBA" id="ARBA00022975"/>
    </source>
</evidence>
<name>J3P069_GAET3</name>
<feature type="active site" description="For OMPdecase activity" evidence="8">
    <location>
        <position position="93"/>
    </location>
</feature>
<comment type="catalytic activity">
    <reaction evidence="10">
        <text>orotidine 5'-phosphate + H(+) = UMP + CO2</text>
        <dbReference type="Rhea" id="RHEA:11596"/>
        <dbReference type="ChEBI" id="CHEBI:15378"/>
        <dbReference type="ChEBI" id="CHEBI:16526"/>
        <dbReference type="ChEBI" id="CHEBI:57538"/>
        <dbReference type="ChEBI" id="CHEBI:57865"/>
        <dbReference type="EC" id="4.1.1.23"/>
    </reaction>
</comment>
<reference evidence="12" key="2">
    <citation type="submission" date="2010-07" db="EMBL/GenBank/DDBJ databases">
        <authorList>
            <consortium name="The Broad Institute Genome Sequencing Platform"/>
            <consortium name="Broad Institute Genome Sequencing Center for Infectious Disease"/>
            <person name="Ma L.-J."/>
            <person name="Dead R."/>
            <person name="Young S."/>
            <person name="Zeng Q."/>
            <person name="Koehrsen M."/>
            <person name="Alvarado L."/>
            <person name="Berlin A."/>
            <person name="Chapman S.B."/>
            <person name="Chen Z."/>
            <person name="Freedman E."/>
            <person name="Gellesch M."/>
            <person name="Goldberg J."/>
            <person name="Griggs A."/>
            <person name="Gujja S."/>
            <person name="Heilman E.R."/>
            <person name="Heiman D."/>
            <person name="Hepburn T."/>
            <person name="Howarth C."/>
            <person name="Jen D."/>
            <person name="Larson L."/>
            <person name="Mehta T."/>
            <person name="Neiman D."/>
            <person name="Pearson M."/>
            <person name="Roberts A."/>
            <person name="Saif S."/>
            <person name="Shea T."/>
            <person name="Shenoy N."/>
            <person name="Sisk P."/>
            <person name="Stolte C."/>
            <person name="Sykes S."/>
            <person name="Walk T."/>
            <person name="White J."/>
            <person name="Yandava C."/>
            <person name="Haas B."/>
            <person name="Nusbaum C."/>
            <person name="Birren B."/>
        </authorList>
    </citation>
    <scope>NUCLEOTIDE SEQUENCE</scope>
    <source>
        <strain evidence="12">R3-111a-1</strain>
    </source>
</reference>
<dbReference type="PROSITE" id="PS00156">
    <property type="entry name" value="OMPDECASE"/>
    <property type="match status" value="1"/>
</dbReference>
<dbReference type="STRING" id="644352.J3P069"/>
<dbReference type="SMART" id="SM00934">
    <property type="entry name" value="OMPdecase"/>
    <property type="match status" value="1"/>
</dbReference>
<dbReference type="EC" id="4.1.1.23" evidence="3 10"/>
<dbReference type="EnsemblFungi" id="EJT77002">
    <property type="protein sequence ID" value="EJT77002"/>
    <property type="gene ID" value="GGTG_06916"/>
</dbReference>
<dbReference type="GO" id="GO:0004590">
    <property type="term" value="F:orotidine-5'-phosphate decarboxylase activity"/>
    <property type="evidence" value="ECO:0007669"/>
    <property type="project" value="UniProtKB-EC"/>
</dbReference>
<feature type="active site" description="For OMPdecase activity" evidence="8">
    <location>
        <position position="98"/>
    </location>
</feature>
<dbReference type="HOGENOM" id="CLU_030821_0_0_1"/>
<evidence type="ECO:0000256" key="3">
    <source>
        <dbReference type="ARBA" id="ARBA00012321"/>
    </source>
</evidence>
<evidence type="ECO:0000256" key="2">
    <source>
        <dbReference type="ARBA" id="ARBA00011018"/>
    </source>
</evidence>
<dbReference type="GO" id="GO:0004588">
    <property type="term" value="F:orotate phosphoribosyltransferase activity"/>
    <property type="evidence" value="ECO:0007669"/>
    <property type="project" value="TreeGrafter"/>
</dbReference>
<dbReference type="VEuPathDB" id="FungiDB:GGTG_06916"/>
<proteinExistence type="inferred from homology"/>
<evidence type="ECO:0000313" key="12">
    <source>
        <dbReference type="EMBL" id="EJT77002.1"/>
    </source>
</evidence>
<reference evidence="14" key="1">
    <citation type="submission" date="2010-07" db="EMBL/GenBank/DDBJ databases">
        <title>The genome sequence of Gaeumannomyces graminis var. tritici strain R3-111a-1.</title>
        <authorList>
            <consortium name="The Broad Institute Genome Sequencing Platform"/>
            <person name="Ma L.-J."/>
            <person name="Dead R."/>
            <person name="Young S."/>
            <person name="Zeng Q."/>
            <person name="Koehrsen M."/>
            <person name="Alvarado L."/>
            <person name="Berlin A."/>
            <person name="Chapman S.B."/>
            <person name="Chen Z."/>
            <person name="Freedman E."/>
            <person name="Gellesch M."/>
            <person name="Goldberg J."/>
            <person name="Griggs A."/>
            <person name="Gujja S."/>
            <person name="Heilman E.R."/>
            <person name="Heiman D."/>
            <person name="Hepburn T."/>
            <person name="Howarth C."/>
            <person name="Jen D."/>
            <person name="Larson L."/>
            <person name="Mehta T."/>
            <person name="Neiman D."/>
            <person name="Pearson M."/>
            <person name="Roberts A."/>
            <person name="Saif S."/>
            <person name="Shea T."/>
            <person name="Shenoy N."/>
            <person name="Sisk P."/>
            <person name="Stolte C."/>
            <person name="Sykes S."/>
            <person name="Walk T."/>
            <person name="White J."/>
            <person name="Yandava C."/>
            <person name="Haas B."/>
            <person name="Nusbaum C."/>
            <person name="Birren B."/>
        </authorList>
    </citation>
    <scope>NUCLEOTIDE SEQUENCE [LARGE SCALE GENOMIC DNA]</scope>
    <source>
        <strain evidence="14">R3-111a-1</strain>
    </source>
</reference>
<dbReference type="SUPFAM" id="SSF51366">
    <property type="entry name" value="Ribulose-phoshate binding barrel"/>
    <property type="match status" value="1"/>
</dbReference>
<dbReference type="PANTHER" id="PTHR19278:SF9">
    <property type="entry name" value="URIDINE 5'-MONOPHOSPHATE SYNTHASE"/>
    <property type="match status" value="1"/>
</dbReference>
<evidence type="ECO:0000256" key="7">
    <source>
        <dbReference type="ARBA" id="ARBA00023239"/>
    </source>
</evidence>
<keyword evidence="7 10" id="KW-0456">Lyase</keyword>
<dbReference type="InterPro" id="IPR014732">
    <property type="entry name" value="OMPdecase"/>
</dbReference>
<evidence type="ECO:0000256" key="10">
    <source>
        <dbReference type="RuleBase" id="RU000512"/>
    </source>
</evidence>
<dbReference type="GO" id="GO:0006207">
    <property type="term" value="P:'de novo' pyrimidine nucleobase biosynthetic process"/>
    <property type="evidence" value="ECO:0007669"/>
    <property type="project" value="InterPro"/>
</dbReference>
<feature type="binding site" evidence="9">
    <location>
        <position position="243"/>
    </location>
    <ligand>
        <name>substrate</name>
    </ligand>
</feature>
<keyword evidence="14" id="KW-1185">Reference proteome</keyword>
<dbReference type="PANTHER" id="PTHR19278">
    <property type="entry name" value="OROTATE PHOSPHORIBOSYLTRANSFERASE"/>
    <property type="match status" value="1"/>
</dbReference>
<dbReference type="CDD" id="cd04725">
    <property type="entry name" value="OMP_decarboxylase_like"/>
    <property type="match status" value="1"/>
</dbReference>
<dbReference type="OrthoDB" id="10263753at2759"/>
<feature type="active site" description="For OMPdecase activity" evidence="8">
    <location>
        <position position="95"/>
    </location>
</feature>
<dbReference type="FunCoup" id="J3P069">
    <property type="interactions" value="1082"/>
</dbReference>
<dbReference type="InterPro" id="IPR001754">
    <property type="entry name" value="OMPdeCOase_dom"/>
</dbReference>
<keyword evidence="5 10" id="KW-0210">Decarboxylase</keyword>
<evidence type="ECO:0000256" key="8">
    <source>
        <dbReference type="PIRSR" id="PIRSR614732-1"/>
    </source>
</evidence>
<dbReference type="Pfam" id="PF00215">
    <property type="entry name" value="OMPdecase"/>
    <property type="match status" value="1"/>
</dbReference>
<evidence type="ECO:0000256" key="5">
    <source>
        <dbReference type="ARBA" id="ARBA00022793"/>
    </source>
</evidence>
<reference evidence="13" key="4">
    <citation type="journal article" date="2015" name="G3 (Bethesda)">
        <title>Genome sequences of three phytopathogenic species of the Magnaporthaceae family of fungi.</title>
        <authorList>
            <person name="Okagaki L.H."/>
            <person name="Nunes C.C."/>
            <person name="Sailsbery J."/>
            <person name="Clay B."/>
            <person name="Brown D."/>
            <person name="John T."/>
            <person name="Oh Y."/>
            <person name="Young N."/>
            <person name="Fitzgerald M."/>
            <person name="Haas B.J."/>
            <person name="Zeng Q."/>
            <person name="Young S."/>
            <person name="Adiconis X."/>
            <person name="Fan L."/>
            <person name="Levin J.Z."/>
            <person name="Mitchell T.K."/>
            <person name="Okubara P.A."/>
            <person name="Farman M.L."/>
            <person name="Kohn L.M."/>
            <person name="Birren B."/>
            <person name="Ma L.-J."/>
            <person name="Dean R.A."/>
        </authorList>
    </citation>
    <scope>NUCLEOTIDE SEQUENCE</scope>
    <source>
        <strain evidence="13">R3-111a-1</strain>
    </source>
</reference>
<dbReference type="RefSeq" id="XP_009223002.1">
    <property type="nucleotide sequence ID" value="XM_009224738.1"/>
</dbReference>
<dbReference type="FunFam" id="3.20.20.70:FF:000114">
    <property type="entry name" value="Decarboxylase,orotidine phosphate"/>
    <property type="match status" value="1"/>
</dbReference>
<feature type="binding site" evidence="9">
    <location>
        <position position="62"/>
    </location>
    <ligand>
        <name>substrate</name>
    </ligand>
</feature>
<dbReference type="EMBL" id="GL385397">
    <property type="protein sequence ID" value="EJT77002.1"/>
    <property type="molecule type" value="Genomic_DNA"/>
</dbReference>
<reference evidence="13" key="5">
    <citation type="submission" date="2018-04" db="UniProtKB">
        <authorList>
            <consortium name="EnsemblFungi"/>
        </authorList>
    </citation>
    <scope>IDENTIFICATION</scope>
    <source>
        <strain evidence="13">R3-111a-1</strain>
    </source>
</reference>
<evidence type="ECO:0000313" key="13">
    <source>
        <dbReference type="EnsemblFungi" id="EJT77002"/>
    </source>
</evidence>
<dbReference type="eggNOG" id="KOG1377">
    <property type="taxonomic scope" value="Eukaryota"/>
</dbReference>
<dbReference type="Gene3D" id="3.20.20.70">
    <property type="entry name" value="Aldolase class I"/>
    <property type="match status" value="1"/>
</dbReference>
<evidence type="ECO:0000256" key="1">
    <source>
        <dbReference type="ARBA" id="ARBA00004861"/>
    </source>
</evidence>
<feature type="binding site" evidence="9">
    <location>
        <position position="224"/>
    </location>
    <ligand>
        <name>substrate</name>
    </ligand>
</feature>
<comment type="pathway">
    <text evidence="1 10">Pyrimidine metabolism; UMP biosynthesis via de novo pathway; UMP from orotate: step 2/2.</text>
</comment>
<sequence>MTSKSDVTYEQRGELHKSPVAKRLFSIATSKKSNLVISADLTDSKSLLKCADDLGPLIAVFKTHVDLVHDFNEDTIRGLKTLAEKHNFLIFEDRKLVDIGSTVQKQYHGGVLRISEWADLVNLSILGGDGIVEALSQTISAPDFPYPEQRAFLILAEMTSKGSLATGAYTKRCVDLAREHPDSMLGFVATRSLSGDGGGCRADEDFVVFTTGVNMESKGDKLGQQYQTPAGAVANGADFIIAGRGIYASEDAVSAAEAYRKAGWEAYENRTKTGASST</sequence>
<dbReference type="Proteomes" id="UP000006039">
    <property type="component" value="Unassembled WGS sequence"/>
</dbReference>
<dbReference type="GO" id="GO:0044205">
    <property type="term" value="P:'de novo' UMP biosynthetic process"/>
    <property type="evidence" value="ECO:0007669"/>
    <property type="project" value="UniProtKB-UniPathway"/>
</dbReference>
<reference evidence="12" key="3">
    <citation type="submission" date="2010-09" db="EMBL/GenBank/DDBJ databases">
        <title>Annotation of Gaeumannomyces graminis var. tritici R3-111a-1.</title>
        <authorList>
            <consortium name="The Broad Institute Genome Sequencing Platform"/>
            <person name="Ma L.-J."/>
            <person name="Dead R."/>
            <person name="Young S.K."/>
            <person name="Zeng Q."/>
            <person name="Gargeya S."/>
            <person name="Fitzgerald M."/>
            <person name="Haas B."/>
            <person name="Abouelleil A."/>
            <person name="Alvarado L."/>
            <person name="Arachchi H.M."/>
            <person name="Berlin A."/>
            <person name="Brown A."/>
            <person name="Chapman S.B."/>
            <person name="Chen Z."/>
            <person name="Dunbar C."/>
            <person name="Freedman E."/>
            <person name="Gearin G."/>
            <person name="Gellesch M."/>
            <person name="Goldberg J."/>
            <person name="Griggs A."/>
            <person name="Gujja S."/>
            <person name="Heiman D."/>
            <person name="Howarth C."/>
            <person name="Larson L."/>
            <person name="Lui A."/>
            <person name="MacDonald P.J.P."/>
            <person name="Mehta T."/>
            <person name="Montmayeur A."/>
            <person name="Murphy C."/>
            <person name="Neiman D."/>
            <person name="Pearson M."/>
            <person name="Priest M."/>
            <person name="Roberts A."/>
            <person name="Saif S."/>
            <person name="Shea T."/>
            <person name="Shenoy N."/>
            <person name="Sisk P."/>
            <person name="Stolte C."/>
            <person name="Sykes S."/>
            <person name="Yandava C."/>
            <person name="Wortman J."/>
            <person name="Nusbaum C."/>
            <person name="Birren B."/>
        </authorList>
    </citation>
    <scope>NUCLEOTIDE SEQUENCE</scope>
    <source>
        <strain evidence="12">R3-111a-1</strain>
    </source>
</reference>
<keyword evidence="6 10" id="KW-0665">Pyrimidine biosynthesis</keyword>
<protein>
    <recommendedName>
        <fullName evidence="4 10">Orotidine 5'-phosphate decarboxylase</fullName>
        <ecNumber evidence="3 10">4.1.1.23</ecNumber>
    </recommendedName>
</protein>
<accession>J3P069</accession>
<evidence type="ECO:0000256" key="4">
    <source>
        <dbReference type="ARBA" id="ARBA00021923"/>
    </source>
</evidence>
<feature type="binding site" evidence="9">
    <location>
        <position position="244"/>
    </location>
    <ligand>
        <name>substrate</name>
    </ligand>
</feature>
<dbReference type="InterPro" id="IPR011060">
    <property type="entry name" value="RibuloseP-bd_barrel"/>
</dbReference>
<dbReference type="AlphaFoldDB" id="J3P069"/>
<feature type="domain" description="Orotidine 5'-phosphate decarboxylase" evidence="11">
    <location>
        <begin position="34"/>
        <end position="259"/>
    </location>
</feature>
<evidence type="ECO:0000259" key="11">
    <source>
        <dbReference type="SMART" id="SM00934"/>
    </source>
</evidence>
<dbReference type="UniPathway" id="UPA00070">
    <property type="reaction ID" value="UER00120"/>
</dbReference>
<gene>
    <name evidence="13" type="primary">20347374</name>
    <name evidence="12" type="ORF">GGTG_06916</name>
</gene>
<dbReference type="NCBIfam" id="TIGR01740">
    <property type="entry name" value="pyrF"/>
    <property type="match status" value="1"/>
</dbReference>
<evidence type="ECO:0000313" key="14">
    <source>
        <dbReference type="Proteomes" id="UP000006039"/>
    </source>
</evidence>